<dbReference type="Pfam" id="PF18271">
    <property type="entry name" value="GH131_N"/>
    <property type="match status" value="1"/>
</dbReference>
<name>A0A1V8SSE6_9PEZI</name>
<dbReference type="InParanoid" id="A0A1V8SSE6"/>
<evidence type="ECO:0000256" key="2">
    <source>
        <dbReference type="SAM" id="SignalP"/>
    </source>
</evidence>
<sequence length="325" mass="34537">MRYNAILAFAGAVSAGTVLWDGHANQYADSSFLDSWSFSNQVGPYQWYIHGSGATKNYVNLGTSYKNTADTGSNQGIRITNDKTSIWNGQSMQRTELIPQTSAAINKGKVYYHFSIRGSSTDPTQEHQIAFFESHFTELKYGLISGASGTSDNRLQWYVGGQSKWATTLDSSTWHNVAYGIDFSANTVEFYHSTGSDSLTLIAGPVSASTSSNGADWHLGVLRLTTQGVSENWDFSGVYIESGSLTTSIVSPGGAAGSSSSSTAAASTTTATTKPTTSSTTTSTTMITTSSKPVTTSPTTTTRLTTTTTSIAAPNSSCKIVYVYV</sequence>
<feature type="chain" id="PRO_5012731964" description="Glycoside hydrolase 131 catalytic N-terminal domain-containing protein" evidence="2">
    <location>
        <begin position="16"/>
        <end position="325"/>
    </location>
</feature>
<keyword evidence="5" id="KW-1185">Reference proteome</keyword>
<gene>
    <name evidence="4" type="ORF">B0A48_12417</name>
</gene>
<comment type="caution">
    <text evidence="4">The sequence shown here is derived from an EMBL/GenBank/DDBJ whole genome shotgun (WGS) entry which is preliminary data.</text>
</comment>
<evidence type="ECO:0000259" key="3">
    <source>
        <dbReference type="Pfam" id="PF18271"/>
    </source>
</evidence>
<evidence type="ECO:0000313" key="5">
    <source>
        <dbReference type="Proteomes" id="UP000192596"/>
    </source>
</evidence>
<protein>
    <recommendedName>
        <fullName evidence="3">Glycoside hydrolase 131 catalytic N-terminal domain-containing protein</fullName>
    </recommendedName>
</protein>
<keyword evidence="2" id="KW-0732">Signal</keyword>
<feature type="signal peptide" evidence="2">
    <location>
        <begin position="1"/>
        <end position="15"/>
    </location>
</feature>
<feature type="domain" description="Glycoside hydrolase 131 catalytic N-terminal" evidence="3">
    <location>
        <begin position="18"/>
        <end position="244"/>
    </location>
</feature>
<feature type="compositionally biased region" description="Low complexity" evidence="1">
    <location>
        <begin position="257"/>
        <end position="301"/>
    </location>
</feature>
<dbReference type="Proteomes" id="UP000192596">
    <property type="component" value="Unassembled WGS sequence"/>
</dbReference>
<dbReference type="PANTHER" id="PTHR34612:SF6">
    <property type="entry name" value="GLYCOSIDE HYDROLASE 131 CATALYTIC N-TERMINAL DOMAIN-CONTAINING PROTEIN"/>
    <property type="match status" value="1"/>
</dbReference>
<dbReference type="InterPro" id="IPR041524">
    <property type="entry name" value="GH131_N"/>
</dbReference>
<accession>A0A1V8SSE6</accession>
<dbReference type="AlphaFoldDB" id="A0A1V8SSE6"/>
<dbReference type="PANTHER" id="PTHR34612">
    <property type="entry name" value="GH131_N DOMAIN-CONTAINING PROTEIN"/>
    <property type="match status" value="1"/>
</dbReference>
<dbReference type="OrthoDB" id="120072at2759"/>
<organism evidence="4 5">
    <name type="scientific">Cryoendolithus antarcticus</name>
    <dbReference type="NCBI Taxonomy" id="1507870"/>
    <lineage>
        <taxon>Eukaryota</taxon>
        <taxon>Fungi</taxon>
        <taxon>Dikarya</taxon>
        <taxon>Ascomycota</taxon>
        <taxon>Pezizomycotina</taxon>
        <taxon>Dothideomycetes</taxon>
        <taxon>Dothideomycetidae</taxon>
        <taxon>Cladosporiales</taxon>
        <taxon>Cladosporiaceae</taxon>
        <taxon>Cryoendolithus</taxon>
    </lineage>
</organism>
<dbReference type="STRING" id="1507870.A0A1V8SSE6"/>
<evidence type="ECO:0000313" key="4">
    <source>
        <dbReference type="EMBL" id="OQO01944.1"/>
    </source>
</evidence>
<reference evidence="5" key="1">
    <citation type="submission" date="2017-03" db="EMBL/GenBank/DDBJ databases">
        <title>Genomes of endolithic fungi from Antarctica.</title>
        <authorList>
            <person name="Coleine C."/>
            <person name="Masonjones S."/>
            <person name="Stajich J.E."/>
        </authorList>
    </citation>
    <scope>NUCLEOTIDE SEQUENCE [LARGE SCALE GENOMIC DNA]</scope>
    <source>
        <strain evidence="5">CCFEE 5527</strain>
    </source>
</reference>
<evidence type="ECO:0000256" key="1">
    <source>
        <dbReference type="SAM" id="MobiDB-lite"/>
    </source>
</evidence>
<feature type="region of interest" description="Disordered" evidence="1">
    <location>
        <begin position="256"/>
        <end position="301"/>
    </location>
</feature>
<proteinExistence type="predicted"/>
<dbReference type="EMBL" id="NAJO01000029">
    <property type="protein sequence ID" value="OQO01944.1"/>
    <property type="molecule type" value="Genomic_DNA"/>
</dbReference>
<dbReference type="Gene3D" id="2.60.120.1160">
    <property type="match status" value="1"/>
</dbReference>